<evidence type="ECO:0000256" key="7">
    <source>
        <dbReference type="ARBA" id="ARBA00023180"/>
    </source>
</evidence>
<dbReference type="GO" id="GO:0098552">
    <property type="term" value="C:side of membrane"/>
    <property type="evidence" value="ECO:0007669"/>
    <property type="project" value="UniProtKB-KW"/>
</dbReference>
<feature type="domain" description="COBRA C-terminal" evidence="9">
    <location>
        <begin position="172"/>
        <end position="294"/>
    </location>
</feature>
<comment type="caution">
    <text evidence="10">The sequence shown here is derived from an EMBL/GenBank/DDBJ whole genome shotgun (WGS) entry which is preliminary data.</text>
</comment>
<accession>A0AAN8V1A1</accession>
<organism evidence="10 11">
    <name type="scientific">Dillenia turbinata</name>
    <dbReference type="NCBI Taxonomy" id="194707"/>
    <lineage>
        <taxon>Eukaryota</taxon>
        <taxon>Viridiplantae</taxon>
        <taxon>Streptophyta</taxon>
        <taxon>Embryophyta</taxon>
        <taxon>Tracheophyta</taxon>
        <taxon>Spermatophyta</taxon>
        <taxon>Magnoliopsida</taxon>
        <taxon>eudicotyledons</taxon>
        <taxon>Gunneridae</taxon>
        <taxon>Pentapetalae</taxon>
        <taxon>Dilleniales</taxon>
        <taxon>Dilleniaceae</taxon>
        <taxon>Dillenia</taxon>
    </lineage>
</organism>
<evidence type="ECO:0000256" key="1">
    <source>
        <dbReference type="ARBA" id="ARBA00004609"/>
    </source>
</evidence>
<evidence type="ECO:0000259" key="9">
    <source>
        <dbReference type="Pfam" id="PF25079"/>
    </source>
</evidence>
<dbReference type="InterPro" id="IPR006918">
    <property type="entry name" value="COBRA_pln"/>
</dbReference>
<protein>
    <submittedName>
        <fullName evidence="10">COBRA, plant</fullName>
    </submittedName>
</protein>
<evidence type="ECO:0000256" key="6">
    <source>
        <dbReference type="ARBA" id="ARBA00023136"/>
    </source>
</evidence>
<keyword evidence="7" id="KW-0325">Glycoprotein</keyword>
<keyword evidence="5" id="KW-0732">Signal</keyword>
<evidence type="ECO:0000256" key="8">
    <source>
        <dbReference type="ARBA" id="ARBA00023288"/>
    </source>
</evidence>
<keyword evidence="11" id="KW-1185">Reference proteome</keyword>
<comment type="subcellular location">
    <subcellularLocation>
        <location evidence="1">Cell membrane</location>
        <topology evidence="1">Lipid-anchor</topology>
        <topology evidence="1">GPI-anchor</topology>
    </subcellularLocation>
</comment>
<dbReference type="PANTHER" id="PTHR31052">
    <property type="entry name" value="COBRA-LIKE PROTEIN 7"/>
    <property type="match status" value="1"/>
</dbReference>
<dbReference type="Pfam" id="PF04833">
    <property type="entry name" value="COBRA"/>
    <property type="match status" value="1"/>
</dbReference>
<keyword evidence="8" id="KW-0449">Lipoprotein</keyword>
<keyword evidence="3" id="KW-1003">Cell membrane</keyword>
<evidence type="ECO:0000313" key="10">
    <source>
        <dbReference type="EMBL" id="KAK6920767.1"/>
    </source>
</evidence>
<proteinExistence type="inferred from homology"/>
<keyword evidence="4" id="KW-0336">GPI-anchor</keyword>
<dbReference type="GO" id="GO:0005886">
    <property type="term" value="C:plasma membrane"/>
    <property type="evidence" value="ECO:0007669"/>
    <property type="project" value="UniProtKB-SubCell"/>
</dbReference>
<dbReference type="Pfam" id="PF25079">
    <property type="entry name" value="COB_C"/>
    <property type="match status" value="1"/>
</dbReference>
<evidence type="ECO:0000313" key="11">
    <source>
        <dbReference type="Proteomes" id="UP001370490"/>
    </source>
</evidence>
<evidence type="ECO:0000256" key="4">
    <source>
        <dbReference type="ARBA" id="ARBA00022622"/>
    </source>
</evidence>
<dbReference type="PANTHER" id="PTHR31052:SF2">
    <property type="entry name" value="COBRA-LIKE PROTEIN 10"/>
    <property type="match status" value="1"/>
</dbReference>
<dbReference type="InterPro" id="IPR056900">
    <property type="entry name" value="COB_C"/>
</dbReference>
<keyword evidence="6" id="KW-0472">Membrane</keyword>
<reference evidence="10 11" key="1">
    <citation type="submission" date="2023-12" db="EMBL/GenBank/DDBJ databases">
        <title>A high-quality genome assembly for Dillenia turbinata (Dilleniales).</title>
        <authorList>
            <person name="Chanderbali A."/>
        </authorList>
    </citation>
    <scope>NUCLEOTIDE SEQUENCE [LARGE SCALE GENOMIC DNA]</scope>
    <source>
        <strain evidence="10">LSX21</strain>
        <tissue evidence="10">Leaf</tissue>
    </source>
</reference>
<sequence>MELDMGVDEGGVYKHMRGACTHEKDCTDCINGPAAEYYMSLDFSKVMNCQKHPIIWDLPPDRANDEQIENLPYCCKNGSLSPTTLNETKSMAIFQVQVFKIPPDLNITTIYPPQKWKVVGILNPDDKCGAPIRVVNAKFPDKSGLDATVSAIASWQVVFNFTKRKSGNSRNCVSFSAYYNQSVILCDTKDTDQCNPNAKAMLLPSEALLVPFVNRTEKALAWAKMKHFEIPRPLPCGDNCGVSINWHLNSDYSSGWTARMTIFNWKQLNFEVWFATVQIPKAYPGYMKMFTLSMEQRCLVLIIQYNSKA</sequence>
<name>A0AAN8V1A1_9MAGN</name>
<evidence type="ECO:0000256" key="3">
    <source>
        <dbReference type="ARBA" id="ARBA00022475"/>
    </source>
</evidence>
<dbReference type="Proteomes" id="UP001370490">
    <property type="component" value="Unassembled WGS sequence"/>
</dbReference>
<dbReference type="AlphaFoldDB" id="A0AAN8V1A1"/>
<evidence type="ECO:0000256" key="2">
    <source>
        <dbReference type="ARBA" id="ARBA00005507"/>
    </source>
</evidence>
<dbReference type="EMBL" id="JBAMMX010000020">
    <property type="protein sequence ID" value="KAK6920767.1"/>
    <property type="molecule type" value="Genomic_DNA"/>
</dbReference>
<gene>
    <name evidence="10" type="ORF">RJ641_014445</name>
</gene>
<comment type="similarity">
    <text evidence="2">Belongs to the COBRA family.</text>
</comment>
<dbReference type="GO" id="GO:0010215">
    <property type="term" value="P:cellulose microfibril organization"/>
    <property type="evidence" value="ECO:0007669"/>
    <property type="project" value="InterPro"/>
</dbReference>
<evidence type="ECO:0000256" key="5">
    <source>
        <dbReference type="ARBA" id="ARBA00022729"/>
    </source>
</evidence>